<dbReference type="CDD" id="cd07507">
    <property type="entry name" value="HAD_Pase"/>
    <property type="match status" value="1"/>
</dbReference>
<keyword evidence="5" id="KW-1185">Reference proteome</keyword>
<evidence type="ECO:0000256" key="1">
    <source>
        <dbReference type="ARBA" id="ARBA00022723"/>
    </source>
</evidence>
<dbReference type="NCBIfam" id="TIGR01484">
    <property type="entry name" value="HAD-SF-IIB"/>
    <property type="match status" value="1"/>
</dbReference>
<dbReference type="InterPro" id="IPR006379">
    <property type="entry name" value="HAD-SF_hydro_IIB"/>
</dbReference>
<dbReference type="SFLD" id="SFLDG01140">
    <property type="entry name" value="C2.B:_Phosphomannomutase_and_P"/>
    <property type="match status" value="1"/>
</dbReference>
<organism evidence="4 5">
    <name type="scientific">Nitrospira defluvii</name>
    <dbReference type="NCBI Taxonomy" id="330214"/>
    <lineage>
        <taxon>Bacteria</taxon>
        <taxon>Pseudomonadati</taxon>
        <taxon>Nitrospirota</taxon>
        <taxon>Nitrospiria</taxon>
        <taxon>Nitrospirales</taxon>
        <taxon>Nitrospiraceae</taxon>
        <taxon>Nitrospira</taxon>
    </lineage>
</organism>
<name>A0ABN7KV60_9BACT</name>
<keyword evidence="2 4" id="KW-0378">Hydrolase</keyword>
<dbReference type="Gene3D" id="3.40.50.1000">
    <property type="entry name" value="HAD superfamily/HAD-like"/>
    <property type="match status" value="1"/>
</dbReference>
<dbReference type="Gene3D" id="3.30.980.20">
    <property type="entry name" value="Putative mannosyl-3-phosphoglycerate phosphatase, domain 2"/>
    <property type="match status" value="1"/>
</dbReference>
<gene>
    <name evidence="4" type="primary">gpgP</name>
    <name evidence="4" type="ORF">NSPZN2_11405</name>
</gene>
<reference evidence="4 5" key="1">
    <citation type="submission" date="2021-02" db="EMBL/GenBank/DDBJ databases">
        <authorList>
            <person name="Han P."/>
        </authorList>
    </citation>
    <scope>NUCLEOTIDE SEQUENCE [LARGE SCALE GENOMIC DNA]</scope>
    <source>
        <strain evidence="4">Candidatus Nitrospira sp. ZN2</strain>
    </source>
</reference>
<keyword evidence="3" id="KW-0460">Magnesium</keyword>
<dbReference type="RefSeq" id="WP_213041154.1">
    <property type="nucleotide sequence ID" value="NZ_CAJNBJ010000001.1"/>
</dbReference>
<evidence type="ECO:0000313" key="5">
    <source>
        <dbReference type="Proteomes" id="UP000675880"/>
    </source>
</evidence>
<dbReference type="InterPro" id="IPR023214">
    <property type="entry name" value="HAD_sf"/>
</dbReference>
<keyword evidence="1" id="KW-0479">Metal-binding</keyword>
<evidence type="ECO:0000256" key="3">
    <source>
        <dbReference type="ARBA" id="ARBA00022842"/>
    </source>
</evidence>
<comment type="caution">
    <text evidence="4">The sequence shown here is derived from an EMBL/GenBank/DDBJ whole genome shotgun (WGS) entry which is preliminary data.</text>
</comment>
<dbReference type="EMBL" id="CAJNBJ010000001">
    <property type="protein sequence ID" value="CAE6715013.1"/>
    <property type="molecule type" value="Genomic_DNA"/>
</dbReference>
<dbReference type="EC" id="3.1.3.70" evidence="4"/>
<dbReference type="SFLD" id="SFLDS00003">
    <property type="entry name" value="Haloacid_Dehalogenase"/>
    <property type="match status" value="1"/>
</dbReference>
<dbReference type="Pfam" id="PF08282">
    <property type="entry name" value="Hydrolase_3"/>
    <property type="match status" value="1"/>
</dbReference>
<dbReference type="InterPro" id="IPR036412">
    <property type="entry name" value="HAD-like_sf"/>
</dbReference>
<protein>
    <submittedName>
        <fullName evidence="4">Glucosyl-3-phosphoglycerate/mannosyl-3-phosphoglycerate phosphatase</fullName>
        <ecNumber evidence="4">3.1.3.70</ecNumber>
        <ecNumber evidence="4">3.1.3.85</ecNumber>
    </submittedName>
</protein>
<sequence length="274" mass="30330">MRRILIFTDLDGSLLDTTTYSYQAAGEALALLERLGAPLILVSSKTRSEMEPLRLRLNNHHPFIVENGGALFIPRGTFPFPIEKASTRNGYEVVEIGTPYARLRTALNSIREELGCRLLGFGDLSVEEVAHLTGLPAAEALLATQREYDEPFILEDEGVAWDRLCAAAAAQGLRCTRGGRFYHLMGANDKGIASRMLMWWYERLSGRDGQRPVTIGLGDSLNDRPLLAEVDYPILVRKPDGSYDPDVQLPHLIRADGVGPVGWNRSLTALLSRL</sequence>
<dbReference type="Proteomes" id="UP000675880">
    <property type="component" value="Unassembled WGS sequence"/>
</dbReference>
<accession>A0ABN7KV60</accession>
<dbReference type="SUPFAM" id="SSF56784">
    <property type="entry name" value="HAD-like"/>
    <property type="match status" value="1"/>
</dbReference>
<evidence type="ECO:0000256" key="2">
    <source>
        <dbReference type="ARBA" id="ARBA00022801"/>
    </source>
</evidence>
<dbReference type="SFLD" id="SFLDG01142">
    <property type="entry name" value="C2.B.2:_Mannosyl-3-phosphoglyc"/>
    <property type="match status" value="1"/>
</dbReference>
<proteinExistence type="predicted"/>
<dbReference type="InterPro" id="IPR006381">
    <property type="entry name" value="HAD-SF-IIB-MPGP"/>
</dbReference>
<evidence type="ECO:0000313" key="4">
    <source>
        <dbReference type="EMBL" id="CAE6715013.1"/>
    </source>
</evidence>
<dbReference type="GO" id="GO:0050531">
    <property type="term" value="F:mannosyl-3-phosphoglycerate phosphatase activity"/>
    <property type="evidence" value="ECO:0007669"/>
    <property type="project" value="UniProtKB-EC"/>
</dbReference>
<dbReference type="NCBIfam" id="TIGR01486">
    <property type="entry name" value="HAD-SF-IIB-MPGP"/>
    <property type="match status" value="1"/>
</dbReference>
<dbReference type="EC" id="3.1.3.85" evidence="4"/>